<evidence type="ECO:0000256" key="7">
    <source>
        <dbReference type="ARBA" id="ARBA00023098"/>
    </source>
</evidence>
<dbReference type="InterPro" id="IPR057326">
    <property type="entry name" value="KR_dom"/>
</dbReference>
<keyword evidence="6" id="KW-0560">Oxidoreductase</keyword>
<evidence type="ECO:0000256" key="9">
    <source>
        <dbReference type="ARBA" id="ARBA00059620"/>
    </source>
</evidence>
<reference evidence="15" key="1">
    <citation type="submission" date="2021-05" db="EMBL/GenBank/DDBJ databases">
        <title>The genome of the haptophyte Pavlova lutheri (Diacronema luteri, Pavlovales) - a model for lipid biosynthesis in eukaryotic algae.</title>
        <authorList>
            <person name="Hulatt C.J."/>
            <person name="Posewitz M.C."/>
        </authorList>
    </citation>
    <scope>NUCLEOTIDE SEQUENCE</scope>
    <source>
        <strain evidence="15">NIVA-4/92</strain>
    </source>
</reference>
<keyword evidence="5" id="KW-1133">Transmembrane helix</keyword>
<evidence type="ECO:0000256" key="12">
    <source>
        <dbReference type="RuleBase" id="RU000363"/>
    </source>
</evidence>
<evidence type="ECO:0000256" key="5">
    <source>
        <dbReference type="ARBA" id="ARBA00022989"/>
    </source>
</evidence>
<evidence type="ECO:0000256" key="2">
    <source>
        <dbReference type="ARBA" id="ARBA00006484"/>
    </source>
</evidence>
<dbReference type="Gene3D" id="3.40.50.720">
    <property type="entry name" value="NAD(P)-binding Rossmann-like Domain"/>
    <property type="match status" value="1"/>
</dbReference>
<dbReference type="Proteomes" id="UP000751190">
    <property type="component" value="Unassembled WGS sequence"/>
</dbReference>
<dbReference type="InterPro" id="IPR002347">
    <property type="entry name" value="SDR_fam"/>
</dbReference>
<comment type="function">
    <text evidence="9">Catalyzes the reduction of all-trans-retinal to all-trans-retinol in the presence of NADPH.</text>
</comment>
<dbReference type="Pfam" id="PF00106">
    <property type="entry name" value="adh_short"/>
    <property type="match status" value="1"/>
</dbReference>
<dbReference type="InterPro" id="IPR020904">
    <property type="entry name" value="Sc_DH/Rdtase_CS"/>
</dbReference>
<evidence type="ECO:0000256" key="4">
    <source>
        <dbReference type="ARBA" id="ARBA00022857"/>
    </source>
</evidence>
<evidence type="ECO:0000259" key="14">
    <source>
        <dbReference type="SMART" id="SM00822"/>
    </source>
</evidence>
<keyword evidence="4" id="KW-0521">NADP</keyword>
<feature type="chain" id="PRO_5035232374" description="Short-chain dehydrogenase/reductase 3" evidence="13">
    <location>
        <begin position="27"/>
        <end position="342"/>
    </location>
</feature>
<sequence>MAPSATVVSFTWPLVLMVLLDQGAYGVPVLKRIPLWARVVALATAISRAILANRRRAALRARLDGKRVLITGGASGIGLQLARRCARLGADVIIWDIQPEACVRALEDVRELAASSSTVVARTVDVTDRERVYAEVERMRLDVGELDVVVLNAGVVSGKHVARADDDAMLRTMDVNALSHFWLVRATLPAMLERNAGQIVTIASASALGGGPGLADYAASKAAAFIFAESVRMEVRKAGKTGVTVTTVCPFFVSTGMFEGVRTRLSWLLPVLEPAAVADRIVDAIQARDAVVMIPPILHVMPLLRALLPVQAFDAVGDVLGITTSMDGFIGRGGPAQVGLRS</sequence>
<dbReference type="PRINTS" id="PR00081">
    <property type="entry name" value="GDHRDH"/>
</dbReference>
<protein>
    <recommendedName>
        <fullName evidence="10">Short-chain dehydrogenase/reductase 3</fullName>
    </recommendedName>
    <alternativeName>
        <fullName evidence="11">Retinal short-chain dehydrogenase/reductase 1</fullName>
    </alternativeName>
</protein>
<dbReference type="GO" id="GO:0052650">
    <property type="term" value="F:all-trans-retinol dehydrogenase (NADP+) activity"/>
    <property type="evidence" value="ECO:0007669"/>
    <property type="project" value="UniProtKB-ARBA"/>
</dbReference>
<evidence type="ECO:0000313" key="16">
    <source>
        <dbReference type="Proteomes" id="UP000751190"/>
    </source>
</evidence>
<evidence type="ECO:0000256" key="8">
    <source>
        <dbReference type="ARBA" id="ARBA00023136"/>
    </source>
</evidence>
<dbReference type="FunFam" id="3.40.50.720:FF:000131">
    <property type="entry name" value="Short-chain dehydrogenase/reductase 3"/>
    <property type="match status" value="1"/>
</dbReference>
<evidence type="ECO:0000256" key="6">
    <source>
        <dbReference type="ARBA" id="ARBA00023002"/>
    </source>
</evidence>
<dbReference type="PROSITE" id="PS00061">
    <property type="entry name" value="ADH_SHORT"/>
    <property type="match status" value="1"/>
</dbReference>
<feature type="domain" description="Ketoreductase" evidence="14">
    <location>
        <begin position="66"/>
        <end position="261"/>
    </location>
</feature>
<keyword evidence="3" id="KW-0812">Transmembrane</keyword>
<comment type="caution">
    <text evidence="15">The sequence shown here is derived from an EMBL/GenBank/DDBJ whole genome shotgun (WGS) entry which is preliminary data.</text>
</comment>
<dbReference type="PANTHER" id="PTHR24322">
    <property type="entry name" value="PKSB"/>
    <property type="match status" value="1"/>
</dbReference>
<dbReference type="PANTHER" id="PTHR24322:SF736">
    <property type="entry name" value="RETINOL DEHYDROGENASE 10"/>
    <property type="match status" value="1"/>
</dbReference>
<dbReference type="SUPFAM" id="SSF51735">
    <property type="entry name" value="NAD(P)-binding Rossmann-fold domains"/>
    <property type="match status" value="1"/>
</dbReference>
<evidence type="ECO:0000256" key="11">
    <source>
        <dbReference type="ARBA" id="ARBA00082544"/>
    </source>
</evidence>
<feature type="signal peptide" evidence="13">
    <location>
        <begin position="1"/>
        <end position="26"/>
    </location>
</feature>
<gene>
    <name evidence="15" type="ORF">KFE25_003798</name>
</gene>
<dbReference type="PRINTS" id="PR00080">
    <property type="entry name" value="SDRFAMILY"/>
</dbReference>
<accession>A0A8J5XQC0</accession>
<evidence type="ECO:0000256" key="10">
    <source>
        <dbReference type="ARBA" id="ARBA00068717"/>
    </source>
</evidence>
<dbReference type="OMA" id="RTPMIKM"/>
<dbReference type="OrthoDB" id="10253736at2759"/>
<evidence type="ECO:0000256" key="1">
    <source>
        <dbReference type="ARBA" id="ARBA00004141"/>
    </source>
</evidence>
<dbReference type="SMART" id="SM00822">
    <property type="entry name" value="PKS_KR"/>
    <property type="match status" value="1"/>
</dbReference>
<dbReference type="EMBL" id="JAGTXO010000015">
    <property type="protein sequence ID" value="KAG8463525.1"/>
    <property type="molecule type" value="Genomic_DNA"/>
</dbReference>
<evidence type="ECO:0000256" key="3">
    <source>
        <dbReference type="ARBA" id="ARBA00022692"/>
    </source>
</evidence>
<comment type="subcellular location">
    <subcellularLocation>
        <location evidence="1">Membrane</location>
        <topology evidence="1">Multi-pass membrane protein</topology>
    </subcellularLocation>
</comment>
<comment type="similarity">
    <text evidence="2 12">Belongs to the short-chain dehydrogenases/reductases (SDR) family.</text>
</comment>
<evidence type="ECO:0000256" key="13">
    <source>
        <dbReference type="SAM" id="SignalP"/>
    </source>
</evidence>
<evidence type="ECO:0000313" key="15">
    <source>
        <dbReference type="EMBL" id="KAG8463525.1"/>
    </source>
</evidence>
<name>A0A8J5XQC0_DIALT</name>
<proteinExistence type="inferred from homology"/>
<organism evidence="15 16">
    <name type="scientific">Diacronema lutheri</name>
    <name type="common">Unicellular marine alga</name>
    <name type="synonym">Monochrysis lutheri</name>
    <dbReference type="NCBI Taxonomy" id="2081491"/>
    <lineage>
        <taxon>Eukaryota</taxon>
        <taxon>Haptista</taxon>
        <taxon>Haptophyta</taxon>
        <taxon>Pavlovophyceae</taxon>
        <taxon>Pavlovales</taxon>
        <taxon>Pavlovaceae</taxon>
        <taxon>Diacronema</taxon>
    </lineage>
</organism>
<keyword evidence="13" id="KW-0732">Signal</keyword>
<dbReference type="InterPro" id="IPR036291">
    <property type="entry name" value="NAD(P)-bd_dom_sf"/>
</dbReference>
<keyword evidence="8" id="KW-0472">Membrane</keyword>
<keyword evidence="16" id="KW-1185">Reference proteome</keyword>
<keyword evidence="7" id="KW-0443">Lipid metabolism</keyword>
<dbReference type="AlphaFoldDB" id="A0A8J5XQC0"/>
<dbReference type="GO" id="GO:0016020">
    <property type="term" value="C:membrane"/>
    <property type="evidence" value="ECO:0007669"/>
    <property type="project" value="UniProtKB-SubCell"/>
</dbReference>